<evidence type="ECO:0000256" key="1">
    <source>
        <dbReference type="ARBA" id="ARBA00022723"/>
    </source>
</evidence>
<keyword evidence="3" id="KW-0472">Membrane</keyword>
<feature type="transmembrane region" description="Helical" evidence="3">
    <location>
        <begin position="253"/>
        <end position="273"/>
    </location>
</feature>
<dbReference type="PANTHER" id="PTHR24093">
    <property type="entry name" value="CATION TRANSPORTING ATPASE"/>
    <property type="match status" value="1"/>
</dbReference>
<keyword evidence="2" id="KW-0460">Magnesium</keyword>
<dbReference type="SUPFAM" id="SSF56784">
    <property type="entry name" value="HAD-like"/>
    <property type="match status" value="1"/>
</dbReference>
<dbReference type="InterPro" id="IPR001757">
    <property type="entry name" value="P_typ_ATPase"/>
</dbReference>
<dbReference type="Gene3D" id="1.20.1110.10">
    <property type="entry name" value="Calcium-transporting ATPase, transmembrane domain"/>
    <property type="match status" value="2"/>
</dbReference>
<feature type="domain" description="Cation-transporting P-type ATPase C-terminal" evidence="4">
    <location>
        <begin position="141"/>
        <end position="292"/>
    </location>
</feature>
<feature type="non-terminal residue" evidence="5">
    <location>
        <position position="1"/>
    </location>
</feature>
<dbReference type="NCBIfam" id="TIGR01494">
    <property type="entry name" value="ATPase_P-type"/>
    <property type="match status" value="1"/>
</dbReference>
<dbReference type="GO" id="GO:0005388">
    <property type="term" value="F:P-type calcium transporter activity"/>
    <property type="evidence" value="ECO:0007669"/>
    <property type="project" value="TreeGrafter"/>
</dbReference>
<feature type="non-terminal residue" evidence="5">
    <location>
        <position position="292"/>
    </location>
</feature>
<gene>
    <name evidence="5" type="ORF">S01H4_38192</name>
</gene>
<keyword evidence="1" id="KW-0479">Metal-binding</keyword>
<dbReference type="Pfam" id="PF00689">
    <property type="entry name" value="Cation_ATPase_C"/>
    <property type="match status" value="1"/>
</dbReference>
<protein>
    <recommendedName>
        <fullName evidence="4">Cation-transporting P-type ATPase C-terminal domain-containing protein</fullName>
    </recommendedName>
</protein>
<name>X1DIA8_9ZZZZ</name>
<dbReference type="InterPro" id="IPR036412">
    <property type="entry name" value="HAD-like_sf"/>
</dbReference>
<dbReference type="GO" id="GO:0016887">
    <property type="term" value="F:ATP hydrolysis activity"/>
    <property type="evidence" value="ECO:0007669"/>
    <property type="project" value="InterPro"/>
</dbReference>
<feature type="transmembrane region" description="Helical" evidence="3">
    <location>
        <begin position="221"/>
        <end position="237"/>
    </location>
</feature>
<organism evidence="5">
    <name type="scientific">marine sediment metagenome</name>
    <dbReference type="NCBI Taxonomy" id="412755"/>
    <lineage>
        <taxon>unclassified sequences</taxon>
        <taxon>metagenomes</taxon>
        <taxon>ecological metagenomes</taxon>
    </lineage>
</organism>
<dbReference type="PANTHER" id="PTHR24093:SF506">
    <property type="entry name" value="CATION-TRANSPORTING ATPASE PMA1"/>
    <property type="match status" value="1"/>
</dbReference>
<sequence>IKVAEDEIMVGNQLDRTSPEQLKELVKKVKVWARITPEQKQKIIRTMKENGWSVAVTGDGVNDAPAMKEADVGIAMGKQGTDVARQAADLVLKNDRFSAIIAAIKYGRAIYDNIKKFFTFLLSGNFDEIMLVSIAFIFGLPQPFTAGQILWINLITDTFPALAIAFEKPEDKNLGKPRDPKKGIIIPILRYALFIGVIALISCLAVLLFFKDIDPTRLKTYIFTLTVMIELAAVFAIRSDKPFWKESPFKNKVLVLAVIISIILQLLAIYSPLNQILKTVPLNITEWGMIIG</sequence>
<dbReference type="Pfam" id="PF08282">
    <property type="entry name" value="Hydrolase_3"/>
    <property type="match status" value="1"/>
</dbReference>
<evidence type="ECO:0000313" key="5">
    <source>
        <dbReference type="EMBL" id="GAH04764.1"/>
    </source>
</evidence>
<feature type="transmembrane region" description="Helical" evidence="3">
    <location>
        <begin position="117"/>
        <end position="140"/>
    </location>
</feature>
<keyword evidence="3" id="KW-0812">Transmembrane</keyword>
<dbReference type="EMBL" id="BART01020580">
    <property type="protein sequence ID" value="GAH04764.1"/>
    <property type="molecule type" value="Genomic_DNA"/>
</dbReference>
<dbReference type="AlphaFoldDB" id="X1DIA8"/>
<evidence type="ECO:0000256" key="3">
    <source>
        <dbReference type="SAM" id="Phobius"/>
    </source>
</evidence>
<dbReference type="PRINTS" id="PR00119">
    <property type="entry name" value="CATATPASE"/>
</dbReference>
<proteinExistence type="predicted"/>
<reference evidence="5" key="1">
    <citation type="journal article" date="2014" name="Front. Microbiol.">
        <title>High frequency of phylogenetically diverse reductive dehalogenase-homologous genes in deep subseafloor sedimentary metagenomes.</title>
        <authorList>
            <person name="Kawai M."/>
            <person name="Futagami T."/>
            <person name="Toyoda A."/>
            <person name="Takaki Y."/>
            <person name="Nishi S."/>
            <person name="Hori S."/>
            <person name="Arai W."/>
            <person name="Tsubouchi T."/>
            <person name="Morono Y."/>
            <person name="Uchiyama I."/>
            <person name="Ito T."/>
            <person name="Fujiyama A."/>
            <person name="Inagaki F."/>
            <person name="Takami H."/>
        </authorList>
    </citation>
    <scope>NUCLEOTIDE SEQUENCE</scope>
    <source>
        <strain evidence="5">Expedition CK06-06</strain>
    </source>
</reference>
<dbReference type="GO" id="GO:0005886">
    <property type="term" value="C:plasma membrane"/>
    <property type="evidence" value="ECO:0007669"/>
    <property type="project" value="TreeGrafter"/>
</dbReference>
<accession>X1DIA8</accession>
<dbReference type="PRINTS" id="PR00120">
    <property type="entry name" value="HATPASE"/>
</dbReference>
<dbReference type="SUPFAM" id="SSF81665">
    <property type="entry name" value="Calcium ATPase, transmembrane domain M"/>
    <property type="match status" value="1"/>
</dbReference>
<dbReference type="GO" id="GO:0046872">
    <property type="term" value="F:metal ion binding"/>
    <property type="evidence" value="ECO:0007669"/>
    <property type="project" value="UniProtKB-KW"/>
</dbReference>
<comment type="caution">
    <text evidence="5">The sequence shown here is derived from an EMBL/GenBank/DDBJ whole genome shotgun (WGS) entry which is preliminary data.</text>
</comment>
<dbReference type="GO" id="GO:0005524">
    <property type="term" value="F:ATP binding"/>
    <property type="evidence" value="ECO:0007669"/>
    <property type="project" value="InterPro"/>
</dbReference>
<dbReference type="InterPro" id="IPR023298">
    <property type="entry name" value="ATPase_P-typ_TM_dom_sf"/>
</dbReference>
<evidence type="ECO:0000256" key="2">
    <source>
        <dbReference type="ARBA" id="ARBA00022842"/>
    </source>
</evidence>
<keyword evidence="3" id="KW-1133">Transmembrane helix</keyword>
<feature type="transmembrane region" description="Helical" evidence="3">
    <location>
        <begin position="146"/>
        <end position="167"/>
    </location>
</feature>
<feature type="transmembrane region" description="Helical" evidence="3">
    <location>
        <begin position="188"/>
        <end position="209"/>
    </location>
</feature>
<evidence type="ECO:0000259" key="4">
    <source>
        <dbReference type="Pfam" id="PF00689"/>
    </source>
</evidence>
<dbReference type="InterPro" id="IPR006068">
    <property type="entry name" value="ATPase_P-typ_cation-transptr_C"/>
</dbReference>